<feature type="domain" description="Type VII secretion system protein EssD-like" evidence="2">
    <location>
        <begin position="248"/>
        <end position="327"/>
    </location>
</feature>
<dbReference type="Proteomes" id="UP000663860">
    <property type="component" value="Unassembled WGS sequence"/>
</dbReference>
<gene>
    <name evidence="3" type="ORF">IZO911_LOCUS42481</name>
    <name evidence="4" type="ORF">KXQ929_LOCUS333</name>
</gene>
<feature type="region of interest" description="Disordered" evidence="1">
    <location>
        <begin position="162"/>
        <end position="194"/>
    </location>
</feature>
<protein>
    <recommendedName>
        <fullName evidence="2">Type VII secretion system protein EssD-like domain-containing protein</fullName>
    </recommendedName>
</protein>
<evidence type="ECO:0000259" key="2">
    <source>
        <dbReference type="Pfam" id="PF13930"/>
    </source>
</evidence>
<feature type="compositionally biased region" description="Basic and acidic residues" evidence="1">
    <location>
        <begin position="174"/>
        <end position="194"/>
    </location>
</feature>
<reference evidence="3" key="1">
    <citation type="submission" date="2021-02" db="EMBL/GenBank/DDBJ databases">
        <authorList>
            <person name="Nowell W R."/>
        </authorList>
    </citation>
    <scope>NUCLEOTIDE SEQUENCE</scope>
</reference>
<accession>A0A815PSS9</accession>
<dbReference type="EMBL" id="CAJOBB010000007">
    <property type="protein sequence ID" value="CAF3506025.1"/>
    <property type="molecule type" value="Genomic_DNA"/>
</dbReference>
<evidence type="ECO:0000313" key="3">
    <source>
        <dbReference type="EMBL" id="CAF1453025.1"/>
    </source>
</evidence>
<proteinExistence type="predicted"/>
<sequence length="347" mass="38223">MNILKLIPFVGTTISAVQCVDSVVQGDYERAASRLGETVINGFFDATIVFSGGIAALLTSPANAAGKAAWEVTGKAALQAAWEVTGKAALQAAEREAAKAAWKVAEEAAFKTTGELVVRLSATATRALVGRKLDVAASKTKGKSKASPKYYKDIYYSSTNGSGIGGAGEDDERDYNGEKEQGEHERDEVEVRDEPDNPIEQYFLGLGGRVESVYAKVHYQNLRVGSRYGCRYTQDIKGFVHSLAGFRQGTDEVGHIIGDALGGPTNRRYNFFPQCSGGNKAYWHTVEKRIRDFLKQENERRNSSAYVKIRVELFYDAENMNRPTYFMYVWEYSDGSSGYLTFSNLPK</sequence>
<evidence type="ECO:0000313" key="4">
    <source>
        <dbReference type="EMBL" id="CAF3506025.1"/>
    </source>
</evidence>
<dbReference type="InterPro" id="IPR044929">
    <property type="entry name" value="DNA/RNA_non-sp_Endonuclease_sf"/>
</dbReference>
<evidence type="ECO:0000256" key="1">
    <source>
        <dbReference type="SAM" id="MobiDB-lite"/>
    </source>
</evidence>
<dbReference type="AlphaFoldDB" id="A0A815PSS9"/>
<name>A0A815PSS9_9BILA</name>
<dbReference type="Pfam" id="PF13930">
    <property type="entry name" value="Endonuclea_NS_2"/>
    <property type="match status" value="1"/>
</dbReference>
<organism evidence="3 5">
    <name type="scientific">Adineta steineri</name>
    <dbReference type="NCBI Taxonomy" id="433720"/>
    <lineage>
        <taxon>Eukaryota</taxon>
        <taxon>Metazoa</taxon>
        <taxon>Spiralia</taxon>
        <taxon>Gnathifera</taxon>
        <taxon>Rotifera</taxon>
        <taxon>Eurotatoria</taxon>
        <taxon>Bdelloidea</taxon>
        <taxon>Adinetida</taxon>
        <taxon>Adinetidae</taxon>
        <taxon>Adineta</taxon>
    </lineage>
</organism>
<dbReference type="Gene3D" id="3.40.570.10">
    <property type="entry name" value="Extracellular Endonuclease, subunit A"/>
    <property type="match status" value="1"/>
</dbReference>
<evidence type="ECO:0000313" key="5">
    <source>
        <dbReference type="Proteomes" id="UP000663860"/>
    </source>
</evidence>
<dbReference type="InterPro" id="IPR044927">
    <property type="entry name" value="Endonuclea_NS_2"/>
</dbReference>
<comment type="caution">
    <text evidence="3">The sequence shown here is derived from an EMBL/GenBank/DDBJ whole genome shotgun (WGS) entry which is preliminary data.</text>
</comment>
<dbReference type="Proteomes" id="UP000663868">
    <property type="component" value="Unassembled WGS sequence"/>
</dbReference>
<dbReference type="EMBL" id="CAJNOE010001832">
    <property type="protein sequence ID" value="CAF1453025.1"/>
    <property type="molecule type" value="Genomic_DNA"/>
</dbReference>